<sequence length="72" mass="8333">MDGDYLSLSANPSRRQLPAEHRHRHRWSTTESSMGISTFPCKFSHNTRIDRIALPPSIYSFRMIVYVADPNL</sequence>
<proteinExistence type="predicted"/>
<reference evidence="3" key="1">
    <citation type="journal article" date="2017" name="Cell">
        <title>Insights into land plant evolution garnered from the Marchantia polymorpha genome.</title>
        <authorList>
            <person name="Bowman J.L."/>
            <person name="Kohchi T."/>
            <person name="Yamato K.T."/>
            <person name="Jenkins J."/>
            <person name="Shu S."/>
            <person name="Ishizaki K."/>
            <person name="Yamaoka S."/>
            <person name="Nishihama R."/>
            <person name="Nakamura Y."/>
            <person name="Berger F."/>
            <person name="Adam C."/>
            <person name="Aki S.S."/>
            <person name="Althoff F."/>
            <person name="Araki T."/>
            <person name="Arteaga-Vazquez M.A."/>
            <person name="Balasubrmanian S."/>
            <person name="Barry K."/>
            <person name="Bauer D."/>
            <person name="Boehm C.R."/>
            <person name="Briginshaw L."/>
            <person name="Caballero-Perez J."/>
            <person name="Catarino B."/>
            <person name="Chen F."/>
            <person name="Chiyoda S."/>
            <person name="Chovatia M."/>
            <person name="Davies K.M."/>
            <person name="Delmans M."/>
            <person name="Demura T."/>
            <person name="Dierschke T."/>
            <person name="Dolan L."/>
            <person name="Dorantes-Acosta A.E."/>
            <person name="Eklund D.M."/>
            <person name="Florent S.N."/>
            <person name="Flores-Sandoval E."/>
            <person name="Fujiyama A."/>
            <person name="Fukuzawa H."/>
            <person name="Galik B."/>
            <person name="Grimanelli D."/>
            <person name="Grimwood J."/>
            <person name="Grossniklaus U."/>
            <person name="Hamada T."/>
            <person name="Haseloff J."/>
            <person name="Hetherington A.J."/>
            <person name="Higo A."/>
            <person name="Hirakawa Y."/>
            <person name="Hundley H.N."/>
            <person name="Ikeda Y."/>
            <person name="Inoue K."/>
            <person name="Inoue S.I."/>
            <person name="Ishida S."/>
            <person name="Jia Q."/>
            <person name="Kakita M."/>
            <person name="Kanazawa T."/>
            <person name="Kawai Y."/>
            <person name="Kawashima T."/>
            <person name="Kennedy M."/>
            <person name="Kinose K."/>
            <person name="Kinoshita T."/>
            <person name="Kohara Y."/>
            <person name="Koide E."/>
            <person name="Komatsu K."/>
            <person name="Kopischke S."/>
            <person name="Kubo M."/>
            <person name="Kyozuka J."/>
            <person name="Lagercrantz U."/>
            <person name="Lin S.S."/>
            <person name="Lindquist E."/>
            <person name="Lipzen A.M."/>
            <person name="Lu C.W."/>
            <person name="De Luna E."/>
            <person name="Martienssen R.A."/>
            <person name="Minamino N."/>
            <person name="Mizutani M."/>
            <person name="Mizutani M."/>
            <person name="Mochizuki N."/>
            <person name="Monte I."/>
            <person name="Mosher R."/>
            <person name="Nagasaki H."/>
            <person name="Nakagami H."/>
            <person name="Naramoto S."/>
            <person name="Nishitani K."/>
            <person name="Ohtani M."/>
            <person name="Okamoto T."/>
            <person name="Okumura M."/>
            <person name="Phillips J."/>
            <person name="Pollak B."/>
            <person name="Reinders A."/>
            <person name="Rovekamp M."/>
            <person name="Sano R."/>
            <person name="Sawa S."/>
            <person name="Schmid M.W."/>
            <person name="Shirakawa M."/>
            <person name="Solano R."/>
            <person name="Spunde A."/>
            <person name="Suetsugu N."/>
            <person name="Sugano S."/>
            <person name="Sugiyama A."/>
            <person name="Sun R."/>
            <person name="Suzuki Y."/>
            <person name="Takenaka M."/>
            <person name="Takezawa D."/>
            <person name="Tomogane H."/>
            <person name="Tsuzuki M."/>
            <person name="Ueda T."/>
            <person name="Umeda M."/>
            <person name="Ward J.M."/>
            <person name="Watanabe Y."/>
            <person name="Yazaki K."/>
            <person name="Yokoyama R."/>
            <person name="Yoshitake Y."/>
            <person name="Yotsui I."/>
            <person name="Zachgo S."/>
            <person name="Schmutz J."/>
        </authorList>
    </citation>
    <scope>NUCLEOTIDE SEQUENCE [LARGE SCALE GENOMIC DNA]</scope>
    <source>
        <strain evidence="3">Tak-1</strain>
    </source>
</reference>
<keyword evidence="3" id="KW-1185">Reference proteome</keyword>
<dbReference type="Proteomes" id="UP000244005">
    <property type="component" value="Unassembled WGS sequence"/>
</dbReference>
<dbReference type="EMBL" id="KZ772752">
    <property type="protein sequence ID" value="PTQ34430.1"/>
    <property type="molecule type" value="Genomic_DNA"/>
</dbReference>
<dbReference type="Gramene" id="Mp4g02520.2">
    <property type="protein sequence ID" value="Mp4g02520.2.cds1"/>
    <property type="gene ID" value="Mp4g02520"/>
</dbReference>
<reference evidence="2" key="2">
    <citation type="submission" date="2017-12" db="EMBL/GenBank/DDBJ databases">
        <title>WGS assembly of Marchantia polymorpha.</title>
        <authorList>
            <person name="Bowman J.L."/>
            <person name="Kohchi T."/>
            <person name="Yamato K.T."/>
            <person name="Jenkins J."/>
            <person name="Shu S."/>
            <person name="Ishizaki K."/>
            <person name="Yamaoka S."/>
            <person name="Nishihama R."/>
            <person name="Nakamura Y."/>
            <person name="Berger F."/>
            <person name="Adam C."/>
            <person name="Aki S.S."/>
            <person name="Althoff F."/>
            <person name="Araki T."/>
            <person name="Arteaga-Vazquez M.A."/>
            <person name="Balasubrmanian S."/>
            <person name="Bauer D."/>
            <person name="Boehm C.R."/>
            <person name="Briginshaw L."/>
            <person name="Caballero-Perez J."/>
            <person name="Catarino B."/>
            <person name="Chen F."/>
            <person name="Chiyoda S."/>
            <person name="Chovatia M."/>
            <person name="Davies K.M."/>
            <person name="Delmans M."/>
            <person name="Demura T."/>
            <person name="Dierschke T."/>
            <person name="Dolan L."/>
            <person name="Dorantes-Acosta A.E."/>
            <person name="Eklund D.M."/>
            <person name="Florent S.N."/>
            <person name="Flores-Sandoval E."/>
            <person name="Fujiyama A."/>
            <person name="Fukuzawa H."/>
            <person name="Galik B."/>
            <person name="Grimanelli D."/>
            <person name="Grimwood J."/>
            <person name="Grossniklaus U."/>
            <person name="Hamada T."/>
            <person name="Haseloff J."/>
            <person name="Hetherington A.J."/>
            <person name="Higo A."/>
            <person name="Hirakawa Y."/>
            <person name="Hundley H.N."/>
            <person name="Ikeda Y."/>
            <person name="Inoue K."/>
            <person name="Inoue S."/>
            <person name="Ishida S."/>
            <person name="Jia Q."/>
            <person name="Kakita M."/>
            <person name="Kanazawa T."/>
            <person name="Kawai Y."/>
            <person name="Kawashima T."/>
            <person name="Kennedy M."/>
            <person name="Kinose K."/>
            <person name="Kinoshita T."/>
            <person name="Kohara Y."/>
            <person name="Koide E."/>
            <person name="Komatsu K."/>
            <person name="Kopischke S."/>
            <person name="Kubo M."/>
            <person name="Kyozuka J."/>
            <person name="Lagercrantz U."/>
            <person name="Lin S.S."/>
            <person name="Lindquist E."/>
            <person name="Lipzen A.M."/>
            <person name="Lu C."/>
            <person name="Luna E.D."/>
            <person name="Martienssen R.A."/>
            <person name="Minamino N."/>
            <person name="Mizutani M."/>
            <person name="Mizutani M."/>
            <person name="Mochizuki N."/>
            <person name="Monte I."/>
            <person name="Mosher R."/>
            <person name="Nagasaki H."/>
            <person name="Nakagami H."/>
            <person name="Naramoto S."/>
            <person name="Nishitani K."/>
            <person name="Ohtani M."/>
            <person name="Okamoto T."/>
            <person name="Okumura M."/>
            <person name="Phillips J."/>
            <person name="Pollak B."/>
            <person name="Reinders A."/>
            <person name="Roevekamp M."/>
            <person name="Sano R."/>
            <person name="Sawa S."/>
            <person name="Schmid M.W."/>
            <person name="Shirakawa M."/>
            <person name="Solano R."/>
            <person name="Spunde A."/>
            <person name="Suetsugu N."/>
            <person name="Sugano S."/>
            <person name="Sugiyama A."/>
            <person name="Sun R."/>
            <person name="Suzuki Y."/>
            <person name="Takenaka M."/>
            <person name="Takezawa D."/>
            <person name="Tomogane H."/>
            <person name="Tsuzuki M."/>
            <person name="Ueda T."/>
            <person name="Umeda M."/>
            <person name="Ward J.M."/>
            <person name="Watanabe Y."/>
            <person name="Yazaki K."/>
            <person name="Yokoyama R."/>
            <person name="Yoshitake Y."/>
            <person name="Yotsui I."/>
            <person name="Zachgo S."/>
            <person name="Schmutz J."/>
        </authorList>
    </citation>
    <scope>NUCLEOTIDE SEQUENCE [LARGE SCALE GENOMIC DNA]</scope>
    <source>
        <strain evidence="2">Tak-1</strain>
    </source>
</reference>
<protein>
    <submittedName>
        <fullName evidence="2">Uncharacterized protein</fullName>
    </submittedName>
</protein>
<dbReference type="Gramene" id="Mp4g02520.1">
    <property type="protein sequence ID" value="Mp4g02520.1.cds1"/>
    <property type="gene ID" value="Mp4g02520"/>
</dbReference>
<gene>
    <name evidence="2" type="ORF">MARPO_0080s0047</name>
</gene>
<evidence type="ECO:0000313" key="2">
    <source>
        <dbReference type="EMBL" id="PTQ34429.1"/>
    </source>
</evidence>
<evidence type="ECO:0000313" key="3">
    <source>
        <dbReference type="Proteomes" id="UP000244005"/>
    </source>
</evidence>
<dbReference type="EMBL" id="KZ772752">
    <property type="protein sequence ID" value="PTQ34429.1"/>
    <property type="molecule type" value="Genomic_DNA"/>
</dbReference>
<accession>A0A2R6WKP2</accession>
<evidence type="ECO:0000256" key="1">
    <source>
        <dbReference type="SAM" id="MobiDB-lite"/>
    </source>
</evidence>
<organism evidence="2 3">
    <name type="scientific">Marchantia polymorpha</name>
    <name type="common">Common liverwort</name>
    <name type="synonym">Marchantia aquatica</name>
    <dbReference type="NCBI Taxonomy" id="3197"/>
    <lineage>
        <taxon>Eukaryota</taxon>
        <taxon>Viridiplantae</taxon>
        <taxon>Streptophyta</taxon>
        <taxon>Embryophyta</taxon>
        <taxon>Marchantiophyta</taxon>
        <taxon>Marchantiopsida</taxon>
        <taxon>Marchantiidae</taxon>
        <taxon>Marchantiales</taxon>
        <taxon>Marchantiaceae</taxon>
        <taxon>Marchantia</taxon>
    </lineage>
</organism>
<feature type="region of interest" description="Disordered" evidence="1">
    <location>
        <begin position="1"/>
        <end position="29"/>
    </location>
</feature>
<dbReference type="AlphaFoldDB" id="A0A2R6WKP2"/>
<name>A0A2R6WKP2_MARPO</name>